<accession>A0A4D9CL99</accession>
<dbReference type="OrthoDB" id="10384607at2759"/>
<gene>
    <name evidence="2" type="ORF">NSK_008796</name>
</gene>
<reference evidence="2 3" key="1">
    <citation type="submission" date="2019-01" db="EMBL/GenBank/DDBJ databases">
        <title>Nuclear Genome Assembly of the Microalgal Biofuel strain Nannochloropsis salina CCMP1776.</title>
        <authorList>
            <person name="Hovde B."/>
        </authorList>
    </citation>
    <scope>NUCLEOTIDE SEQUENCE [LARGE SCALE GENOMIC DNA]</scope>
    <source>
        <strain evidence="2 3">CCMP1776</strain>
    </source>
</reference>
<feature type="region of interest" description="Disordered" evidence="1">
    <location>
        <begin position="81"/>
        <end position="101"/>
    </location>
</feature>
<comment type="caution">
    <text evidence="2">The sequence shown here is derived from an EMBL/GenBank/DDBJ whole genome shotgun (WGS) entry which is preliminary data.</text>
</comment>
<dbReference type="Proteomes" id="UP000355283">
    <property type="component" value="Unassembled WGS sequence"/>
</dbReference>
<dbReference type="AlphaFoldDB" id="A0A4D9CL99"/>
<evidence type="ECO:0000313" key="3">
    <source>
        <dbReference type="Proteomes" id="UP000355283"/>
    </source>
</evidence>
<organism evidence="2 3">
    <name type="scientific">Nannochloropsis salina CCMP1776</name>
    <dbReference type="NCBI Taxonomy" id="1027361"/>
    <lineage>
        <taxon>Eukaryota</taxon>
        <taxon>Sar</taxon>
        <taxon>Stramenopiles</taxon>
        <taxon>Ochrophyta</taxon>
        <taxon>Eustigmatophyceae</taxon>
        <taxon>Eustigmatales</taxon>
        <taxon>Monodopsidaceae</taxon>
        <taxon>Microchloropsis</taxon>
        <taxon>Microchloropsis salina</taxon>
    </lineage>
</organism>
<feature type="compositionally biased region" description="Low complexity" evidence="1">
    <location>
        <begin position="342"/>
        <end position="355"/>
    </location>
</feature>
<sequence length="366" mass="40390">MSSIINVTDPLADTLSVCHTPVSLQAQEQSSLFAGSGFKGKNYGAGGLCEDRNAREDERFLQSRLYLSGASPRTSCPLFSSPTSFDVTSGSASPRPARSRDRLDAAIYESRSMAALLTDGTSTGRRMSDLNVESVEEGLKESRTSKRAGIKGDRTATTVLDCRAQVRKIGNGFRREVDQKRAGATKLDNKAHGDRRRTGDKNRRRKCSSDTANVAAVQARHLQADVMATRILCEKAKLTTAKLDSKSANIQAQLEILKRQRFYLHKALHALLFADESEETERRNGRDLVEEVQAVRDMKIEDFETIRAKERVEEERARRRKNECMRRSMLVSLVKSTCTTASEPSSPPSGASFPVSLPPFSNAIAS</sequence>
<evidence type="ECO:0000256" key="1">
    <source>
        <dbReference type="SAM" id="MobiDB-lite"/>
    </source>
</evidence>
<feature type="region of interest" description="Disordered" evidence="1">
    <location>
        <begin position="337"/>
        <end position="366"/>
    </location>
</feature>
<name>A0A4D9CL99_9STRA</name>
<feature type="compositionally biased region" description="Basic and acidic residues" evidence="1">
    <location>
        <begin position="179"/>
        <end position="201"/>
    </location>
</feature>
<keyword evidence="3" id="KW-1185">Reference proteome</keyword>
<protein>
    <submittedName>
        <fullName evidence="2">Uncharacterized protein</fullName>
    </submittedName>
</protein>
<dbReference type="EMBL" id="SDOX01000192">
    <property type="protein sequence ID" value="TFJ79862.1"/>
    <property type="molecule type" value="Genomic_DNA"/>
</dbReference>
<feature type="region of interest" description="Disordered" evidence="1">
    <location>
        <begin position="179"/>
        <end position="212"/>
    </location>
</feature>
<evidence type="ECO:0000313" key="2">
    <source>
        <dbReference type="EMBL" id="TFJ79862.1"/>
    </source>
</evidence>
<proteinExistence type="predicted"/>